<dbReference type="GO" id="GO:0000155">
    <property type="term" value="F:phosphorelay sensor kinase activity"/>
    <property type="evidence" value="ECO:0007669"/>
    <property type="project" value="InterPro"/>
</dbReference>
<keyword evidence="5" id="KW-0418">Kinase</keyword>
<dbReference type="SUPFAM" id="SSF52172">
    <property type="entry name" value="CheY-like"/>
    <property type="match status" value="1"/>
</dbReference>
<dbReference type="InterPro" id="IPR003661">
    <property type="entry name" value="HisK_dim/P_dom"/>
</dbReference>
<evidence type="ECO:0000259" key="7">
    <source>
        <dbReference type="PROSITE" id="PS50109"/>
    </source>
</evidence>
<dbReference type="Pfam" id="PF08448">
    <property type="entry name" value="PAS_4"/>
    <property type="match status" value="1"/>
</dbReference>
<dbReference type="InterPro" id="IPR001789">
    <property type="entry name" value="Sig_transdc_resp-reg_receiver"/>
</dbReference>
<dbReference type="SMART" id="SM00388">
    <property type="entry name" value="HisKA"/>
    <property type="match status" value="1"/>
</dbReference>
<dbReference type="Gene3D" id="3.30.450.40">
    <property type="match status" value="1"/>
</dbReference>
<dbReference type="SUPFAM" id="SSF47384">
    <property type="entry name" value="Homodimeric domain of signal transducing histidine kinase"/>
    <property type="match status" value="1"/>
</dbReference>
<comment type="catalytic activity">
    <reaction evidence="1">
        <text>ATP + protein L-histidine = ADP + protein N-phospho-L-histidine.</text>
        <dbReference type="EC" id="2.7.13.3"/>
    </reaction>
</comment>
<evidence type="ECO:0000256" key="6">
    <source>
        <dbReference type="PROSITE-ProRule" id="PRU00169"/>
    </source>
</evidence>
<keyword evidence="10" id="KW-1185">Reference proteome</keyword>
<accession>A0A6M5YVX9</accession>
<dbReference type="RefSeq" id="WP_171473417.1">
    <property type="nucleotide sequence ID" value="NZ_CP053452.2"/>
</dbReference>
<dbReference type="InterPro" id="IPR000014">
    <property type="entry name" value="PAS"/>
</dbReference>
<dbReference type="CDD" id="cd00130">
    <property type="entry name" value="PAS"/>
    <property type="match status" value="1"/>
</dbReference>
<dbReference type="CDD" id="cd17580">
    <property type="entry name" value="REC_2_DhkD-like"/>
    <property type="match status" value="1"/>
</dbReference>
<name>A0A6M5YVX9_9BACT</name>
<evidence type="ECO:0000259" key="8">
    <source>
        <dbReference type="PROSITE" id="PS50110"/>
    </source>
</evidence>
<dbReference type="InterPro" id="IPR003018">
    <property type="entry name" value="GAF"/>
</dbReference>
<evidence type="ECO:0000256" key="5">
    <source>
        <dbReference type="ARBA" id="ARBA00022777"/>
    </source>
</evidence>
<feature type="domain" description="Histidine kinase" evidence="7">
    <location>
        <begin position="323"/>
        <end position="541"/>
    </location>
</feature>
<dbReference type="SUPFAM" id="SSF55781">
    <property type="entry name" value="GAF domain-like"/>
    <property type="match status" value="1"/>
</dbReference>
<dbReference type="Pfam" id="PF00072">
    <property type="entry name" value="Response_reg"/>
    <property type="match status" value="1"/>
</dbReference>
<dbReference type="SMART" id="SM00387">
    <property type="entry name" value="HATPase_c"/>
    <property type="match status" value="1"/>
</dbReference>
<dbReference type="Pfam" id="PF01590">
    <property type="entry name" value="GAF"/>
    <property type="match status" value="1"/>
</dbReference>
<dbReference type="Gene3D" id="3.30.565.10">
    <property type="entry name" value="Histidine kinase-like ATPase, C-terminal domain"/>
    <property type="match status" value="1"/>
</dbReference>
<dbReference type="InterPro" id="IPR035965">
    <property type="entry name" value="PAS-like_dom_sf"/>
</dbReference>
<dbReference type="InterPro" id="IPR004358">
    <property type="entry name" value="Sig_transdc_His_kin-like_C"/>
</dbReference>
<dbReference type="SMART" id="SM00448">
    <property type="entry name" value="REC"/>
    <property type="match status" value="1"/>
</dbReference>
<dbReference type="SUPFAM" id="SSF55785">
    <property type="entry name" value="PYP-like sensor domain (PAS domain)"/>
    <property type="match status" value="1"/>
</dbReference>
<dbReference type="InterPro" id="IPR011006">
    <property type="entry name" value="CheY-like_superfamily"/>
</dbReference>
<sequence length="688" mass="73808">MGLSPELFGQLDAVGDWGLIATDPDLIVTGWNRWLERRTGRAASDAIGRALFDLFPDLVSRGLDKYFRQALAGQTAILSQRFHKFILALPPAPGANGAGRMYQSGRIVPLIAGAAVCGTLTVVEDVTERVLREAELLSRTRQQAALAFSARCALAGRDVADLCRESVRHLSETLGADLAEALELQPDGAWARVAGTGWPEPSGSELEAGDAPRALAVLSSGTALTIGESEREPHDGADPALRTHGVASGIIVRIPGRGPRPFGMLGAYTRAHRRFTPDEAQFVQALADIIGTATERKRLEAELHLRVGELAAGDRRKDEFLAMLAHELRNPLAPVRNAIQILRTTRAGDTAVVRLAELMGRQVGQMAHMVDDLLDVSRITRGKVELRKERVELADTIARAVETARPLIEARRHELSVSAPTEPIVLAADPMRLTQVFGNLLNNAAKYTEEGGRIFVSVTRDASEAVVRVRDTGIGLAPDVLTSVFDLFAQEHRGLDRAQGGLGIGLTLVKSLVELHGGSVRATSAGPGRGSEFVVRLPVPPAEEKGAGDAPGAGNAAPAPAARRRLLIVDDNVDSAESLAELLGLLGHEARTAHDGKSALIEAQKFRPEFVLLDIGLPLIDGYGVARRMRQLPELRATVLIAMTGYGQAEDRQKSREAGFDHHLVKPVELDVVCQILNSNSIASGRPN</sequence>
<dbReference type="InterPro" id="IPR005467">
    <property type="entry name" value="His_kinase_dom"/>
</dbReference>
<gene>
    <name evidence="9" type="ORF">FTUN_5766</name>
</gene>
<dbReference type="InterPro" id="IPR029016">
    <property type="entry name" value="GAF-like_dom_sf"/>
</dbReference>
<dbReference type="InterPro" id="IPR036890">
    <property type="entry name" value="HATPase_C_sf"/>
</dbReference>
<dbReference type="EMBL" id="CP053452">
    <property type="protein sequence ID" value="QJW98185.1"/>
    <property type="molecule type" value="Genomic_DNA"/>
</dbReference>
<dbReference type="CDD" id="cd00082">
    <property type="entry name" value="HisKA"/>
    <property type="match status" value="1"/>
</dbReference>
<evidence type="ECO:0000313" key="9">
    <source>
        <dbReference type="EMBL" id="QJW98185.1"/>
    </source>
</evidence>
<dbReference type="Pfam" id="PF02518">
    <property type="entry name" value="HATPase_c"/>
    <property type="match status" value="1"/>
</dbReference>
<protein>
    <recommendedName>
        <fullName evidence="2">histidine kinase</fullName>
        <ecNumber evidence="2">2.7.13.3</ecNumber>
    </recommendedName>
</protein>
<dbReference type="Pfam" id="PF00512">
    <property type="entry name" value="HisKA"/>
    <property type="match status" value="1"/>
</dbReference>
<evidence type="ECO:0000256" key="4">
    <source>
        <dbReference type="ARBA" id="ARBA00022679"/>
    </source>
</evidence>
<dbReference type="PROSITE" id="PS50110">
    <property type="entry name" value="RESPONSE_REGULATORY"/>
    <property type="match status" value="1"/>
</dbReference>
<keyword evidence="4" id="KW-0808">Transferase</keyword>
<dbReference type="InterPro" id="IPR013656">
    <property type="entry name" value="PAS_4"/>
</dbReference>
<dbReference type="Gene3D" id="3.30.450.20">
    <property type="entry name" value="PAS domain"/>
    <property type="match status" value="1"/>
</dbReference>
<organism evidence="9 10">
    <name type="scientific">Frigoriglobus tundricola</name>
    <dbReference type="NCBI Taxonomy" id="2774151"/>
    <lineage>
        <taxon>Bacteria</taxon>
        <taxon>Pseudomonadati</taxon>
        <taxon>Planctomycetota</taxon>
        <taxon>Planctomycetia</taxon>
        <taxon>Gemmatales</taxon>
        <taxon>Gemmataceae</taxon>
        <taxon>Frigoriglobus</taxon>
    </lineage>
</organism>
<dbReference type="AlphaFoldDB" id="A0A6M5YVX9"/>
<dbReference type="PROSITE" id="PS50109">
    <property type="entry name" value="HIS_KIN"/>
    <property type="match status" value="1"/>
</dbReference>
<dbReference type="Gene3D" id="3.40.50.2300">
    <property type="match status" value="1"/>
</dbReference>
<feature type="domain" description="Response regulatory" evidence="8">
    <location>
        <begin position="565"/>
        <end position="681"/>
    </location>
</feature>
<evidence type="ECO:0000256" key="2">
    <source>
        <dbReference type="ARBA" id="ARBA00012438"/>
    </source>
</evidence>
<reference evidence="10" key="1">
    <citation type="submission" date="2020-05" db="EMBL/GenBank/DDBJ databases">
        <title>Frigoriglobus tundricola gen. nov., sp. nov., a psychrotolerant cellulolytic planctomycete of the family Gemmataceae with two divergent copies of 16S rRNA gene.</title>
        <authorList>
            <person name="Kulichevskaya I.S."/>
            <person name="Ivanova A.A."/>
            <person name="Naumoff D.G."/>
            <person name="Beletsky A.V."/>
            <person name="Rijpstra W.I.C."/>
            <person name="Sinninghe Damste J.S."/>
            <person name="Mardanov A.V."/>
            <person name="Ravin N.V."/>
            <person name="Dedysh S.N."/>
        </authorList>
    </citation>
    <scope>NUCLEOTIDE SEQUENCE [LARGE SCALE GENOMIC DNA]</scope>
    <source>
        <strain evidence="10">PL17</strain>
    </source>
</reference>
<dbReference type="EC" id="2.7.13.3" evidence="2"/>
<evidence type="ECO:0000256" key="3">
    <source>
        <dbReference type="ARBA" id="ARBA00022553"/>
    </source>
</evidence>
<dbReference type="KEGG" id="ftj:FTUN_5766"/>
<dbReference type="Proteomes" id="UP000503447">
    <property type="component" value="Chromosome"/>
</dbReference>
<dbReference type="InterPro" id="IPR036097">
    <property type="entry name" value="HisK_dim/P_sf"/>
</dbReference>
<dbReference type="SUPFAM" id="SSF55874">
    <property type="entry name" value="ATPase domain of HSP90 chaperone/DNA topoisomerase II/histidine kinase"/>
    <property type="match status" value="1"/>
</dbReference>
<feature type="modified residue" description="4-aspartylphosphate" evidence="6">
    <location>
        <position position="614"/>
    </location>
</feature>
<dbReference type="FunFam" id="3.30.565.10:FF:000006">
    <property type="entry name" value="Sensor histidine kinase WalK"/>
    <property type="match status" value="1"/>
</dbReference>
<evidence type="ECO:0000256" key="1">
    <source>
        <dbReference type="ARBA" id="ARBA00000085"/>
    </source>
</evidence>
<dbReference type="SMART" id="SM00065">
    <property type="entry name" value="GAF"/>
    <property type="match status" value="1"/>
</dbReference>
<dbReference type="Gene3D" id="1.10.287.130">
    <property type="match status" value="1"/>
</dbReference>
<dbReference type="PANTHER" id="PTHR43547:SF2">
    <property type="entry name" value="HYBRID SIGNAL TRANSDUCTION HISTIDINE KINASE C"/>
    <property type="match status" value="1"/>
</dbReference>
<proteinExistence type="predicted"/>
<dbReference type="PRINTS" id="PR00344">
    <property type="entry name" value="BCTRLSENSOR"/>
</dbReference>
<dbReference type="PANTHER" id="PTHR43547">
    <property type="entry name" value="TWO-COMPONENT HISTIDINE KINASE"/>
    <property type="match status" value="1"/>
</dbReference>
<evidence type="ECO:0000313" key="10">
    <source>
        <dbReference type="Proteomes" id="UP000503447"/>
    </source>
</evidence>
<keyword evidence="3 6" id="KW-0597">Phosphoprotein</keyword>
<dbReference type="InterPro" id="IPR003594">
    <property type="entry name" value="HATPase_dom"/>
</dbReference>